<comment type="caution">
    <text evidence="1">The sequence shown here is derived from an EMBL/GenBank/DDBJ whole genome shotgun (WGS) entry which is preliminary data.</text>
</comment>
<gene>
    <name evidence="1" type="ORF">CIT31_08415</name>
</gene>
<dbReference type="EMBL" id="NPKH01000016">
    <property type="protein sequence ID" value="PAP95819.1"/>
    <property type="molecule type" value="Genomic_DNA"/>
</dbReference>
<name>A0A271KLF6_9HYPH</name>
<reference evidence="1 2" key="1">
    <citation type="submission" date="2017-08" db="EMBL/GenBank/DDBJ databases">
        <title>Mesorhizobium wenxinae sp. nov., a novel rhizobial species isolated from root nodules of chickpea (Cicer arietinum L.).</title>
        <authorList>
            <person name="Zhang J."/>
        </authorList>
    </citation>
    <scope>NUCLEOTIDE SEQUENCE [LARGE SCALE GENOMIC DNA]</scope>
    <source>
        <strain evidence="2">WYCCWR 10019</strain>
    </source>
</reference>
<accession>A0A271KLF6</accession>
<protein>
    <submittedName>
        <fullName evidence="1">Uncharacterized protein</fullName>
    </submittedName>
</protein>
<organism evidence="1 2">
    <name type="scientific">Mesorhizobium wenxiniae</name>
    <dbReference type="NCBI Taxonomy" id="2014805"/>
    <lineage>
        <taxon>Bacteria</taxon>
        <taxon>Pseudomonadati</taxon>
        <taxon>Pseudomonadota</taxon>
        <taxon>Alphaproteobacteria</taxon>
        <taxon>Hyphomicrobiales</taxon>
        <taxon>Phyllobacteriaceae</taxon>
        <taxon>Mesorhizobium</taxon>
    </lineage>
</organism>
<evidence type="ECO:0000313" key="2">
    <source>
        <dbReference type="Proteomes" id="UP000215931"/>
    </source>
</evidence>
<dbReference type="AlphaFoldDB" id="A0A271KLF6"/>
<dbReference type="Proteomes" id="UP000215931">
    <property type="component" value="Unassembled WGS sequence"/>
</dbReference>
<keyword evidence="2" id="KW-1185">Reference proteome</keyword>
<evidence type="ECO:0000313" key="1">
    <source>
        <dbReference type="EMBL" id="PAP95819.1"/>
    </source>
</evidence>
<sequence length="77" mass="8386">MATVLCCLVLLRRSSLPDQWFTKSLASGGGTFNKFRPKVYPVLKASFVNLSGRSPRCLTVIALGVSQLRSGNELSKL</sequence>
<proteinExistence type="predicted"/>